<organism evidence="4 5">
    <name type="scientific">Castanea mollissima</name>
    <name type="common">Chinese chestnut</name>
    <dbReference type="NCBI Taxonomy" id="60419"/>
    <lineage>
        <taxon>Eukaryota</taxon>
        <taxon>Viridiplantae</taxon>
        <taxon>Streptophyta</taxon>
        <taxon>Embryophyta</taxon>
        <taxon>Tracheophyta</taxon>
        <taxon>Spermatophyta</taxon>
        <taxon>Magnoliopsida</taxon>
        <taxon>eudicotyledons</taxon>
        <taxon>Gunneridae</taxon>
        <taxon>Pentapetalae</taxon>
        <taxon>rosids</taxon>
        <taxon>fabids</taxon>
        <taxon>Fagales</taxon>
        <taxon>Fagaceae</taxon>
        <taxon>Castanea</taxon>
    </lineage>
</organism>
<feature type="domain" description="HMA" evidence="3">
    <location>
        <begin position="158"/>
        <end position="221"/>
    </location>
</feature>
<dbReference type="CDD" id="cd00371">
    <property type="entry name" value="HMA"/>
    <property type="match status" value="1"/>
</dbReference>
<feature type="region of interest" description="Disordered" evidence="2">
    <location>
        <begin position="50"/>
        <end position="79"/>
    </location>
</feature>
<reference evidence="4" key="1">
    <citation type="submission" date="2020-03" db="EMBL/GenBank/DDBJ databases">
        <title>Castanea mollissima Vanexum genome sequencing.</title>
        <authorList>
            <person name="Staton M."/>
        </authorList>
    </citation>
    <scope>NUCLEOTIDE SEQUENCE</scope>
    <source>
        <tissue evidence="4">Leaf</tissue>
    </source>
</reference>
<proteinExistence type="predicted"/>
<accession>A0A8J4W5I9</accession>
<comment type="caution">
    <text evidence="4">The sequence shown here is derived from an EMBL/GenBank/DDBJ whole genome shotgun (WGS) entry which is preliminary data.</text>
</comment>
<dbReference type="OrthoDB" id="689350at2759"/>
<dbReference type="Proteomes" id="UP000737018">
    <property type="component" value="Unassembled WGS sequence"/>
</dbReference>
<dbReference type="Gene3D" id="3.30.70.100">
    <property type="match status" value="1"/>
</dbReference>
<dbReference type="PANTHER" id="PTHR22814:SF351">
    <property type="entry name" value="HEAVY METAL-ASSOCIATED ISOPRENYLATED PLANT PROTEIN 28"/>
    <property type="match status" value="1"/>
</dbReference>
<keyword evidence="1" id="KW-0479">Metal-binding</keyword>
<dbReference type="EMBL" id="JRKL02000257">
    <property type="protein sequence ID" value="KAF3973301.1"/>
    <property type="molecule type" value="Genomic_DNA"/>
</dbReference>
<sequence>MFPEQLVLLKSYPPPVSAKSSTPIVFAEFTPPYTTDIVAPFNEFPNLVPVNSDPKHSTSTPTAPISPPVPQPQRKSTRSHKAPFYLHDYHCNFASTHVLALASLTQPHDSITSNDSATMEMLGLIDTSILILTQPSGGGSHLEARTLGFRELPMLRDDHIIEMRVHMDCAGCEGKVKNTLQKLKGVDDIEIDMATQKVTVTGWADQKKVLKAVRKTGRRAELWQLPYNPEHQDYTYHYYNQHNCNGPLTFYAPQPASSYNYYKHGYNGQAPSYHQNPSHSTIFGYQTGATFSDENPNGCSIM</sequence>
<dbReference type="Pfam" id="PF00403">
    <property type="entry name" value="HMA"/>
    <property type="match status" value="1"/>
</dbReference>
<keyword evidence="5" id="KW-1185">Reference proteome</keyword>
<dbReference type="PROSITE" id="PS50846">
    <property type="entry name" value="HMA_2"/>
    <property type="match status" value="1"/>
</dbReference>
<name>A0A8J4W5I9_9ROSI</name>
<evidence type="ECO:0000256" key="2">
    <source>
        <dbReference type="SAM" id="MobiDB-lite"/>
    </source>
</evidence>
<evidence type="ECO:0000313" key="5">
    <source>
        <dbReference type="Proteomes" id="UP000737018"/>
    </source>
</evidence>
<gene>
    <name evidence="4" type="ORF">CMV_003264</name>
</gene>
<dbReference type="InterPro" id="IPR006121">
    <property type="entry name" value="HMA_dom"/>
</dbReference>
<evidence type="ECO:0000256" key="1">
    <source>
        <dbReference type="ARBA" id="ARBA00022723"/>
    </source>
</evidence>
<protein>
    <recommendedName>
        <fullName evidence="3">HMA domain-containing protein</fullName>
    </recommendedName>
</protein>
<evidence type="ECO:0000313" key="4">
    <source>
        <dbReference type="EMBL" id="KAF3973301.1"/>
    </source>
</evidence>
<dbReference type="AlphaFoldDB" id="A0A8J4W5I9"/>
<dbReference type="SUPFAM" id="SSF55008">
    <property type="entry name" value="HMA, heavy metal-associated domain"/>
    <property type="match status" value="1"/>
</dbReference>
<dbReference type="GO" id="GO:0046872">
    <property type="term" value="F:metal ion binding"/>
    <property type="evidence" value="ECO:0007669"/>
    <property type="project" value="UniProtKB-KW"/>
</dbReference>
<evidence type="ECO:0000259" key="3">
    <source>
        <dbReference type="PROSITE" id="PS50846"/>
    </source>
</evidence>
<dbReference type="PANTHER" id="PTHR22814">
    <property type="entry name" value="COPPER TRANSPORT PROTEIN ATOX1-RELATED"/>
    <property type="match status" value="1"/>
</dbReference>
<dbReference type="InterPro" id="IPR036163">
    <property type="entry name" value="HMA_dom_sf"/>
</dbReference>